<reference evidence="2 3" key="1">
    <citation type="submission" date="2022-04" db="EMBL/GenBank/DDBJ databases">
        <title>Human microbiome associated bacterial genomes.</title>
        <authorList>
            <person name="Sandstrom S."/>
            <person name="Salamzade R."/>
            <person name="Kalan L.R."/>
        </authorList>
    </citation>
    <scope>NUCLEOTIDE SEQUENCE [LARGE SCALE GENOMIC DNA]</scope>
    <source>
        <strain evidence="3">p3-SID1799</strain>
    </source>
</reference>
<comment type="caution">
    <text evidence="2">The sequence shown here is derived from an EMBL/GenBank/DDBJ whole genome shotgun (WGS) entry which is preliminary data.</text>
</comment>
<keyword evidence="3" id="KW-1185">Reference proteome</keyword>
<evidence type="ECO:0000313" key="3">
    <source>
        <dbReference type="Proteomes" id="UP001525379"/>
    </source>
</evidence>
<sequence length="171" mass="18700">MLLIVLAVGVVFTFVMSVCCALSVAMRGDSAPGRPMFIAPTLLVVLLVIVWAFPRLVGATAPVAHEARYEVKQVIADSVAQGTALRNNEAIRYRVLVQETDGTLRTYEANKDKLTMTTISDGETAELIVQELDPCASLETCVLLFPGTSERFELRVAAEDIEYKIEPLPEN</sequence>
<evidence type="ECO:0000313" key="2">
    <source>
        <dbReference type="EMBL" id="MCT2043070.1"/>
    </source>
</evidence>
<keyword evidence="1" id="KW-1133">Transmembrane helix</keyword>
<proteinExistence type="predicted"/>
<dbReference type="RefSeq" id="WP_260104342.1">
    <property type="nucleotide sequence ID" value="NZ_JALXSQ010000024.1"/>
</dbReference>
<feature type="transmembrane region" description="Helical" evidence="1">
    <location>
        <begin position="37"/>
        <end position="58"/>
    </location>
</feature>
<name>A0ABT2HXM4_9MICO</name>
<organism evidence="2 3">
    <name type="scientific">Pseudoclavibacter albus</name>
    <dbReference type="NCBI Taxonomy" id="272241"/>
    <lineage>
        <taxon>Bacteria</taxon>
        <taxon>Bacillati</taxon>
        <taxon>Actinomycetota</taxon>
        <taxon>Actinomycetes</taxon>
        <taxon>Micrococcales</taxon>
        <taxon>Microbacteriaceae</taxon>
        <taxon>Pseudoclavibacter</taxon>
    </lineage>
</organism>
<gene>
    <name evidence="2" type="ORF">M3D15_06960</name>
</gene>
<dbReference type="EMBL" id="JALXSQ010000024">
    <property type="protein sequence ID" value="MCT2043070.1"/>
    <property type="molecule type" value="Genomic_DNA"/>
</dbReference>
<evidence type="ECO:0000256" key="1">
    <source>
        <dbReference type="SAM" id="Phobius"/>
    </source>
</evidence>
<keyword evidence="1" id="KW-0472">Membrane</keyword>
<protein>
    <submittedName>
        <fullName evidence="2">Uncharacterized protein</fullName>
    </submittedName>
</protein>
<keyword evidence="1" id="KW-0812">Transmembrane</keyword>
<dbReference type="Proteomes" id="UP001525379">
    <property type="component" value="Unassembled WGS sequence"/>
</dbReference>
<accession>A0ABT2HXM4</accession>